<dbReference type="Gene3D" id="3.10.20.90">
    <property type="entry name" value="Phosphatidylinositol 3-kinase Catalytic Subunit, Chain A, domain 1"/>
    <property type="match status" value="1"/>
</dbReference>
<dbReference type="Pfam" id="PF04106">
    <property type="entry name" value="ATG5_UblB"/>
    <property type="match status" value="1"/>
</dbReference>
<dbReference type="GO" id="GO:0034274">
    <property type="term" value="C:Atg12-Atg5-Atg16 complex"/>
    <property type="evidence" value="ECO:0007669"/>
    <property type="project" value="TreeGrafter"/>
</dbReference>
<comment type="subcellular location">
    <subcellularLocation>
        <location evidence="1 6">Preautophagosomal structure membrane</location>
        <topology evidence="1 6">Peripheral membrane protein</topology>
    </subcellularLocation>
</comment>
<keyword evidence="3 6" id="KW-1017">Isopeptide bond</keyword>
<dbReference type="InterPro" id="IPR048318">
    <property type="entry name" value="ATG5_UblB"/>
</dbReference>
<dbReference type="GO" id="GO:0006995">
    <property type="term" value="P:cellular response to nitrogen starvation"/>
    <property type="evidence" value="ECO:0007669"/>
    <property type="project" value="TreeGrafter"/>
</dbReference>
<accession>A0A1B7THA9</accession>
<dbReference type="EMBL" id="LXPE01000005">
    <property type="protein sequence ID" value="OBA28132.1"/>
    <property type="molecule type" value="Genomic_DNA"/>
</dbReference>
<comment type="subunit">
    <text evidence="6">Conjugated with ATG12.</text>
</comment>
<evidence type="ECO:0000256" key="3">
    <source>
        <dbReference type="ARBA" id="ARBA00022499"/>
    </source>
</evidence>
<feature type="domain" description="Autophagy protein ATG5 UblB" evidence="7">
    <location>
        <begin position="209"/>
        <end position="283"/>
    </location>
</feature>
<sequence length="285" mass="33489">MLKNILNTYTSGLSNHINTNVESIDKSIEALIFNNKLLIKVSYNNSSPIILNLRCHVKFIYYLDMILKLLNVVDIDNDDNKFKFTINGKYPLNNNYTILTNFNIHDVFLEDEVNETNLPIINIQKAEKINISDTIVSIDQYDIKNKYRLDFFESWRQANYIMFKHSKNILKLNVQDSNDLWTSFFIKSDFESYNDVITKNNLINLNERIPVRAIYKTASEEIILRQPSVETNDTLHNVIVEKLEFDINSRIIIQGFNIHNFQFTLKNLYQNFHSPDGFLYIVVVI</sequence>
<comment type="similarity">
    <text evidence="2 6">Belongs to the ATG5 family.</text>
</comment>
<reference evidence="10" key="1">
    <citation type="journal article" date="2016" name="Proc. Natl. Acad. Sci. U.S.A.">
        <title>Comparative genomics of biotechnologically important yeasts.</title>
        <authorList>
            <person name="Riley R."/>
            <person name="Haridas S."/>
            <person name="Wolfe K.H."/>
            <person name="Lopes M.R."/>
            <person name="Hittinger C.T."/>
            <person name="Goeker M."/>
            <person name="Salamov A.A."/>
            <person name="Wisecaver J.H."/>
            <person name="Long T.M."/>
            <person name="Calvey C.H."/>
            <person name="Aerts A.L."/>
            <person name="Barry K.W."/>
            <person name="Choi C."/>
            <person name="Clum A."/>
            <person name="Coughlan A.Y."/>
            <person name="Deshpande S."/>
            <person name="Douglass A.P."/>
            <person name="Hanson S.J."/>
            <person name="Klenk H.-P."/>
            <person name="LaButti K.M."/>
            <person name="Lapidus A."/>
            <person name="Lindquist E.A."/>
            <person name="Lipzen A.M."/>
            <person name="Meier-Kolthoff J.P."/>
            <person name="Ohm R.A."/>
            <person name="Otillar R.P."/>
            <person name="Pangilinan J.L."/>
            <person name="Peng Y."/>
            <person name="Rokas A."/>
            <person name="Rosa C.A."/>
            <person name="Scheuner C."/>
            <person name="Sibirny A.A."/>
            <person name="Slot J.C."/>
            <person name="Stielow J.B."/>
            <person name="Sun H."/>
            <person name="Kurtzman C.P."/>
            <person name="Blackwell M."/>
            <person name="Grigoriev I.V."/>
            <person name="Jeffries T.W."/>
        </authorList>
    </citation>
    <scope>NUCLEOTIDE SEQUENCE [LARGE SCALE GENOMIC DNA]</scope>
    <source>
        <strain evidence="10">NRRL Y-1626</strain>
    </source>
</reference>
<evidence type="ECO:0000259" key="8">
    <source>
        <dbReference type="Pfam" id="PF20637"/>
    </source>
</evidence>
<dbReference type="OrthoDB" id="3971982at2759"/>
<evidence type="ECO:0000256" key="4">
    <source>
        <dbReference type="ARBA" id="ARBA00022843"/>
    </source>
</evidence>
<dbReference type="GO" id="GO:0005776">
    <property type="term" value="C:autophagosome"/>
    <property type="evidence" value="ECO:0007669"/>
    <property type="project" value="TreeGrafter"/>
</dbReference>
<dbReference type="InterPro" id="IPR042526">
    <property type="entry name" value="Atg5_HR"/>
</dbReference>
<keyword evidence="5 6" id="KW-0072">Autophagy</keyword>
<keyword evidence="6" id="KW-0813">Transport</keyword>
<dbReference type="GO" id="GO:0061908">
    <property type="term" value="C:phagophore"/>
    <property type="evidence" value="ECO:0007669"/>
    <property type="project" value="TreeGrafter"/>
</dbReference>
<evidence type="ECO:0000313" key="10">
    <source>
        <dbReference type="Proteomes" id="UP000092321"/>
    </source>
</evidence>
<dbReference type="PANTHER" id="PTHR13040">
    <property type="entry name" value="AUTOPHAGY PROTEIN 5"/>
    <property type="match status" value="1"/>
</dbReference>
<dbReference type="GO" id="GO:0044233">
    <property type="term" value="C:mitochondria-associated endoplasmic reticulum membrane contact site"/>
    <property type="evidence" value="ECO:0007669"/>
    <property type="project" value="TreeGrafter"/>
</dbReference>
<dbReference type="Proteomes" id="UP000092321">
    <property type="component" value="Unassembled WGS sequence"/>
</dbReference>
<organism evidence="9 10">
    <name type="scientific">Hanseniaspora valbyensis NRRL Y-1626</name>
    <dbReference type="NCBI Taxonomy" id="766949"/>
    <lineage>
        <taxon>Eukaryota</taxon>
        <taxon>Fungi</taxon>
        <taxon>Dikarya</taxon>
        <taxon>Ascomycota</taxon>
        <taxon>Saccharomycotina</taxon>
        <taxon>Saccharomycetes</taxon>
        <taxon>Saccharomycodales</taxon>
        <taxon>Saccharomycodaceae</taxon>
        <taxon>Hanseniaspora</taxon>
    </lineage>
</organism>
<keyword evidence="4 6" id="KW-0832">Ubl conjugation</keyword>
<dbReference type="GO" id="GO:0019776">
    <property type="term" value="F:Atg8-family ligase activity"/>
    <property type="evidence" value="ECO:0007669"/>
    <property type="project" value="TreeGrafter"/>
</dbReference>
<dbReference type="GO" id="GO:0034045">
    <property type="term" value="C:phagophore assembly site membrane"/>
    <property type="evidence" value="ECO:0007669"/>
    <property type="project" value="UniProtKB-SubCell"/>
</dbReference>
<comment type="caution">
    <text evidence="9">The sequence shown here is derived from an EMBL/GenBank/DDBJ whole genome shotgun (WGS) entry which is preliminary data.</text>
</comment>
<evidence type="ECO:0000256" key="2">
    <source>
        <dbReference type="ARBA" id="ARBA00006910"/>
    </source>
</evidence>
<dbReference type="GO" id="GO:0000422">
    <property type="term" value="P:autophagy of mitochondrion"/>
    <property type="evidence" value="ECO:0007669"/>
    <property type="project" value="TreeGrafter"/>
</dbReference>
<keyword evidence="6" id="KW-0472">Membrane</keyword>
<dbReference type="Gene3D" id="1.10.246.190">
    <property type="entry name" value="Autophagy protein Apg5, helix rich domain"/>
    <property type="match status" value="1"/>
</dbReference>
<gene>
    <name evidence="9" type="ORF">HANVADRAFT_1213</name>
</gene>
<proteinExistence type="inferred from homology"/>
<feature type="domain" description="Autophagy protein ATG5 alpha-helical bundle region" evidence="8">
    <location>
        <begin position="151"/>
        <end position="199"/>
    </location>
</feature>
<dbReference type="InterPro" id="IPR007239">
    <property type="entry name" value="Atg5"/>
</dbReference>
<evidence type="ECO:0000256" key="6">
    <source>
        <dbReference type="RuleBase" id="RU361202"/>
    </source>
</evidence>
<dbReference type="Pfam" id="PF20637">
    <property type="entry name" value="ATG5_HBR"/>
    <property type="match status" value="1"/>
</dbReference>
<dbReference type="GO" id="GO:0034727">
    <property type="term" value="P:piecemeal microautophagy of the nucleus"/>
    <property type="evidence" value="ECO:0007669"/>
    <property type="project" value="TreeGrafter"/>
</dbReference>
<keyword evidence="10" id="KW-1185">Reference proteome</keyword>
<name>A0A1B7THA9_9ASCO</name>
<evidence type="ECO:0000313" key="9">
    <source>
        <dbReference type="EMBL" id="OBA28132.1"/>
    </source>
</evidence>
<dbReference type="InterPro" id="IPR048940">
    <property type="entry name" value="ATG5_HBR"/>
</dbReference>
<comment type="function">
    <text evidence="6">Involved in cytoplasm to vacuole transport (Cvt) and autophagic vesicle formation.</text>
</comment>
<evidence type="ECO:0000256" key="5">
    <source>
        <dbReference type="ARBA" id="ARBA00023006"/>
    </source>
</evidence>
<protein>
    <recommendedName>
        <fullName evidence="6">Autophagy protein 5</fullName>
    </recommendedName>
</protein>
<evidence type="ECO:0000256" key="1">
    <source>
        <dbReference type="ARBA" id="ARBA00004623"/>
    </source>
</evidence>
<dbReference type="PANTHER" id="PTHR13040:SF2">
    <property type="entry name" value="AUTOPHAGY PROTEIN 5"/>
    <property type="match status" value="1"/>
</dbReference>
<evidence type="ECO:0000259" key="7">
    <source>
        <dbReference type="Pfam" id="PF04106"/>
    </source>
</evidence>
<dbReference type="AlphaFoldDB" id="A0A1B7THA9"/>